<reference evidence="2 3" key="1">
    <citation type="submission" date="2019-11" db="EMBL/GenBank/DDBJ databases">
        <title>Pseudomonas karstica sp. nov. and Pseudomonas spelaei sp. nov. from karst caves.</title>
        <authorList>
            <person name="Zeman M."/>
        </authorList>
    </citation>
    <scope>NUCLEOTIDE SEQUENCE [LARGE SCALE GENOMIC DNA]</scope>
    <source>
        <strain evidence="2 3">CCM 7893</strain>
    </source>
</reference>
<gene>
    <name evidence="2" type="ORF">GNF76_15535</name>
</gene>
<evidence type="ECO:0000313" key="3">
    <source>
        <dbReference type="Proteomes" id="UP000438196"/>
    </source>
</evidence>
<organism evidence="2 3">
    <name type="scientific">Pseudomonas spelaei</name>
    <dbReference type="NCBI Taxonomy" id="1055469"/>
    <lineage>
        <taxon>Bacteria</taxon>
        <taxon>Pseudomonadati</taxon>
        <taxon>Pseudomonadota</taxon>
        <taxon>Gammaproteobacteria</taxon>
        <taxon>Pseudomonadales</taxon>
        <taxon>Pseudomonadaceae</taxon>
        <taxon>Pseudomonas</taxon>
    </lineage>
</organism>
<proteinExistence type="predicted"/>
<keyword evidence="3" id="KW-1185">Reference proteome</keyword>
<dbReference type="Pfam" id="PF01636">
    <property type="entry name" value="APH"/>
    <property type="match status" value="1"/>
</dbReference>
<sequence>MPDTEKQSVELIDAALVRRLIATQYPQWAHLTVEPVLPGGWDNRTFRLGDRMSVRLPSAVAYVAQVEKEHKWLPVLAPHLPLPIPVPIVKGAPASDYPWPWSVYAWLEGEPAQEGLIDNEDAFARSVASFLVDLHRVDVTDAPMAGLHNFYRGGSLSVYDGETRRALELLAGCIDTASALEVWGAAMGSTWSNPNVWVHGDLACGNLLVKDGKLHAVIDFGSSAVGDPACDLVIAWTMLGEESRHIFRSALALDDATWARGRGWALWKALITLAKLDESQRKVDKSNQVIQRILADQ</sequence>
<dbReference type="InterPro" id="IPR002575">
    <property type="entry name" value="Aminoglycoside_PTrfase"/>
</dbReference>
<dbReference type="SUPFAM" id="SSF56112">
    <property type="entry name" value="Protein kinase-like (PK-like)"/>
    <property type="match status" value="1"/>
</dbReference>
<name>A0A6I3WGW6_9PSED</name>
<dbReference type="PANTHER" id="PTHR21310:SF42">
    <property type="entry name" value="BIFUNCTIONAL AAC_APH"/>
    <property type="match status" value="1"/>
</dbReference>
<accession>A0A6I3WGW6</accession>
<protein>
    <submittedName>
        <fullName evidence="2">Phosphotransferase</fullName>
    </submittedName>
</protein>
<keyword evidence="2" id="KW-0808">Transferase</keyword>
<dbReference type="PANTHER" id="PTHR21310">
    <property type="entry name" value="AMINOGLYCOSIDE PHOSPHOTRANSFERASE-RELATED-RELATED"/>
    <property type="match status" value="1"/>
</dbReference>
<dbReference type="InterPro" id="IPR051678">
    <property type="entry name" value="AGP_Transferase"/>
</dbReference>
<dbReference type="OrthoDB" id="3806873at2"/>
<dbReference type="Gene3D" id="3.90.1200.10">
    <property type="match status" value="1"/>
</dbReference>
<feature type="domain" description="Aminoglycoside phosphotransferase" evidence="1">
    <location>
        <begin position="37"/>
        <end position="264"/>
    </location>
</feature>
<comment type="caution">
    <text evidence="2">The sequence shown here is derived from an EMBL/GenBank/DDBJ whole genome shotgun (WGS) entry which is preliminary data.</text>
</comment>
<dbReference type="AlphaFoldDB" id="A0A6I3WGW6"/>
<dbReference type="InterPro" id="IPR011009">
    <property type="entry name" value="Kinase-like_dom_sf"/>
</dbReference>
<dbReference type="CDD" id="cd05155">
    <property type="entry name" value="APH_ChoK_like_1"/>
    <property type="match status" value="1"/>
</dbReference>
<evidence type="ECO:0000313" key="2">
    <source>
        <dbReference type="EMBL" id="MUF05766.1"/>
    </source>
</evidence>
<evidence type="ECO:0000259" key="1">
    <source>
        <dbReference type="Pfam" id="PF01636"/>
    </source>
</evidence>
<dbReference type="Gene3D" id="3.30.200.20">
    <property type="entry name" value="Phosphorylase Kinase, domain 1"/>
    <property type="match status" value="1"/>
</dbReference>
<dbReference type="RefSeq" id="WP_155584029.1">
    <property type="nucleotide sequence ID" value="NZ_JBHSTH010000017.1"/>
</dbReference>
<dbReference type="Proteomes" id="UP000438196">
    <property type="component" value="Unassembled WGS sequence"/>
</dbReference>
<dbReference type="GO" id="GO:0016740">
    <property type="term" value="F:transferase activity"/>
    <property type="evidence" value="ECO:0007669"/>
    <property type="project" value="UniProtKB-KW"/>
</dbReference>
<dbReference type="EMBL" id="WNNK01000012">
    <property type="protein sequence ID" value="MUF05766.1"/>
    <property type="molecule type" value="Genomic_DNA"/>
</dbReference>